<evidence type="ECO:0000313" key="2">
    <source>
        <dbReference type="EMBL" id="PIE31660.1"/>
    </source>
</evidence>
<comment type="caution">
    <text evidence="2">The sequence shown here is derived from an EMBL/GenBank/DDBJ whole genome shotgun (WGS) entry which is preliminary data.</text>
</comment>
<dbReference type="EMBL" id="PDSL01000070">
    <property type="protein sequence ID" value="PIE31660.1"/>
    <property type="molecule type" value="Genomic_DNA"/>
</dbReference>
<dbReference type="Proteomes" id="UP000230914">
    <property type="component" value="Unassembled WGS sequence"/>
</dbReference>
<accession>A0A2G6K8F1</accession>
<sequence>MMTDQVSAEAINAMLRHEFPEISYRCAEIGDRRAIAAYEIAPIDLRPGGYVSGPTQFALADAALWFATFAALGRIEPMALTSDLSIRFLRPATGHDLRCSATIDILTHRRALGTCTVWSSEQPDMITAIAHGSYALPGDVR</sequence>
<dbReference type="SUPFAM" id="SSF54637">
    <property type="entry name" value="Thioesterase/thiol ester dehydrase-isomerase"/>
    <property type="match status" value="1"/>
</dbReference>
<dbReference type="CDD" id="cd03443">
    <property type="entry name" value="PaaI_thioesterase"/>
    <property type="match status" value="1"/>
</dbReference>
<evidence type="ECO:0000313" key="3">
    <source>
        <dbReference type="Proteomes" id="UP000230914"/>
    </source>
</evidence>
<dbReference type="InterPro" id="IPR006683">
    <property type="entry name" value="Thioestr_dom"/>
</dbReference>
<dbReference type="InterPro" id="IPR029069">
    <property type="entry name" value="HotDog_dom_sf"/>
</dbReference>
<dbReference type="Pfam" id="PF03061">
    <property type="entry name" value="4HBT"/>
    <property type="match status" value="1"/>
</dbReference>
<dbReference type="AlphaFoldDB" id="A0A2G6K8F1"/>
<dbReference type="Gene3D" id="3.10.129.10">
    <property type="entry name" value="Hotdog Thioesterase"/>
    <property type="match status" value="1"/>
</dbReference>
<protein>
    <recommendedName>
        <fullName evidence="1">Thioesterase domain-containing protein</fullName>
    </recommendedName>
</protein>
<proteinExistence type="predicted"/>
<evidence type="ECO:0000259" key="1">
    <source>
        <dbReference type="Pfam" id="PF03061"/>
    </source>
</evidence>
<gene>
    <name evidence="2" type="ORF">CSA55_05205</name>
</gene>
<feature type="domain" description="Thioesterase" evidence="1">
    <location>
        <begin position="48"/>
        <end position="123"/>
    </location>
</feature>
<reference evidence="2 3" key="1">
    <citation type="submission" date="2017-10" db="EMBL/GenBank/DDBJ databases">
        <title>Novel microbial diversity and functional potential in the marine mammal oral microbiome.</title>
        <authorList>
            <person name="Dudek N.K."/>
            <person name="Sun C.L."/>
            <person name="Burstein D."/>
            <person name="Kantor R.S."/>
            <person name="Aliaga Goltsman D.S."/>
            <person name="Bik E.M."/>
            <person name="Thomas B.C."/>
            <person name="Banfield J.F."/>
            <person name="Relman D.A."/>
        </authorList>
    </citation>
    <scope>NUCLEOTIDE SEQUENCE [LARGE SCALE GENOMIC DNA]</scope>
    <source>
        <strain evidence="2">DOLJORAL78_61_10</strain>
    </source>
</reference>
<organism evidence="2 3">
    <name type="scientific">Ilumatobacter coccineus</name>
    <dbReference type="NCBI Taxonomy" id="467094"/>
    <lineage>
        <taxon>Bacteria</taxon>
        <taxon>Bacillati</taxon>
        <taxon>Actinomycetota</taxon>
        <taxon>Acidimicrobiia</taxon>
        <taxon>Acidimicrobiales</taxon>
        <taxon>Ilumatobacteraceae</taxon>
        <taxon>Ilumatobacter</taxon>
    </lineage>
</organism>
<name>A0A2G6K8F1_9ACTN</name>